<keyword evidence="2" id="KW-1185">Reference proteome</keyword>
<evidence type="ECO:0000313" key="1">
    <source>
        <dbReference type="EMBL" id="MBW0518766.1"/>
    </source>
</evidence>
<reference evidence="1" key="1">
    <citation type="submission" date="2021-03" db="EMBL/GenBank/DDBJ databases">
        <title>Draft genome sequence of rust myrtle Austropuccinia psidii MF-1, a brazilian biotype.</title>
        <authorList>
            <person name="Quecine M.C."/>
            <person name="Pachon D.M.R."/>
            <person name="Bonatelli M.L."/>
            <person name="Correr F.H."/>
            <person name="Franceschini L.M."/>
            <person name="Leite T.F."/>
            <person name="Margarido G.R.A."/>
            <person name="Almeida C.A."/>
            <person name="Ferrarezi J.A."/>
            <person name="Labate C.A."/>
        </authorList>
    </citation>
    <scope>NUCLEOTIDE SEQUENCE</scope>
    <source>
        <strain evidence="1">MF-1</strain>
    </source>
</reference>
<gene>
    <name evidence="1" type="ORF">O181_058481</name>
</gene>
<dbReference type="Proteomes" id="UP000765509">
    <property type="component" value="Unassembled WGS sequence"/>
</dbReference>
<accession>A0A9Q3EH54</accession>
<protein>
    <submittedName>
        <fullName evidence="1">Uncharacterized protein</fullName>
    </submittedName>
</protein>
<organism evidence="1 2">
    <name type="scientific">Austropuccinia psidii MF-1</name>
    <dbReference type="NCBI Taxonomy" id="1389203"/>
    <lineage>
        <taxon>Eukaryota</taxon>
        <taxon>Fungi</taxon>
        <taxon>Dikarya</taxon>
        <taxon>Basidiomycota</taxon>
        <taxon>Pucciniomycotina</taxon>
        <taxon>Pucciniomycetes</taxon>
        <taxon>Pucciniales</taxon>
        <taxon>Sphaerophragmiaceae</taxon>
        <taxon>Austropuccinia</taxon>
    </lineage>
</organism>
<dbReference type="EMBL" id="AVOT02026861">
    <property type="protein sequence ID" value="MBW0518766.1"/>
    <property type="molecule type" value="Genomic_DNA"/>
</dbReference>
<name>A0A9Q3EH54_9BASI</name>
<proteinExistence type="predicted"/>
<dbReference type="AlphaFoldDB" id="A0A9Q3EH54"/>
<sequence>MPPRRTTDDLGVGQPEQDAEDIPRLFGQLTEKVQAPQLDLDTQKQLNQQLLNAPENQNLNQIEPVQRRFWKGPLALHFFLNPEYVMLGFDGKNYITWLECFSTTINFVYKIPPSAIDNFLPTLTNNDEASVLIVLLQTIDDSTKNRLSKPSITPSCLFLDIKRRCDSSERLDKLDLVRQLLCLIKNDKQRATSTWLLQYQEIYSKLIKWKLSIDEFYWLIVQAGLKIPDDPILLDFIKLT</sequence>
<comment type="caution">
    <text evidence="1">The sequence shown here is derived from an EMBL/GenBank/DDBJ whole genome shotgun (WGS) entry which is preliminary data.</text>
</comment>
<evidence type="ECO:0000313" key="2">
    <source>
        <dbReference type="Proteomes" id="UP000765509"/>
    </source>
</evidence>